<name>A0A918JR71_9FLAO</name>
<evidence type="ECO:0000313" key="3">
    <source>
        <dbReference type="Proteomes" id="UP000601108"/>
    </source>
</evidence>
<gene>
    <name evidence="2" type="ORF">GCM10007384_03070</name>
</gene>
<proteinExistence type="predicted"/>
<reference evidence="2 3" key="1">
    <citation type="journal article" date="2014" name="Int. J. Syst. Evol. Microbiol.">
        <title>Complete genome sequence of Corynebacterium casei LMG S-19264T (=DSM 44701T), isolated from a smear-ripened cheese.</title>
        <authorList>
            <consortium name="US DOE Joint Genome Institute (JGI-PGF)"/>
            <person name="Walter F."/>
            <person name="Albersmeier A."/>
            <person name="Kalinowski J."/>
            <person name="Ruckert C."/>
        </authorList>
    </citation>
    <scope>NUCLEOTIDE SEQUENCE [LARGE SCALE GENOMIC DNA]</scope>
    <source>
        <strain evidence="2 3">KCTC 12285</strain>
    </source>
</reference>
<dbReference type="EMBL" id="BMWS01000002">
    <property type="protein sequence ID" value="GGX04844.1"/>
    <property type="molecule type" value="Genomic_DNA"/>
</dbReference>
<dbReference type="InterPro" id="IPR021533">
    <property type="entry name" value="PepSY-like"/>
</dbReference>
<evidence type="ECO:0000313" key="2">
    <source>
        <dbReference type="EMBL" id="GGX04844.1"/>
    </source>
</evidence>
<dbReference type="Gene3D" id="3.10.450.360">
    <property type="match status" value="1"/>
</dbReference>
<feature type="domain" description="Putative beta-lactamase-inhibitor-like PepSY-like" evidence="1">
    <location>
        <begin position="51"/>
        <end position="139"/>
    </location>
</feature>
<feature type="domain" description="Putative beta-lactamase-inhibitor-like PepSY-like" evidence="1">
    <location>
        <begin position="16"/>
        <end position="48"/>
    </location>
</feature>
<dbReference type="SUPFAM" id="SSF160574">
    <property type="entry name" value="BT0923-like"/>
    <property type="match status" value="1"/>
</dbReference>
<dbReference type="Proteomes" id="UP000601108">
    <property type="component" value="Unassembled WGS sequence"/>
</dbReference>
<evidence type="ECO:0000259" key="1">
    <source>
        <dbReference type="Pfam" id="PF11396"/>
    </source>
</evidence>
<keyword evidence="3" id="KW-1185">Reference proteome</keyword>
<dbReference type="RefSeq" id="WP_027410810.1">
    <property type="nucleotide sequence ID" value="NZ_BMWS01000002.1"/>
</dbReference>
<dbReference type="AlphaFoldDB" id="A0A918JR71"/>
<protein>
    <recommendedName>
        <fullName evidence="1">Putative beta-lactamase-inhibitor-like PepSY-like domain-containing protein</fullName>
    </recommendedName>
</protein>
<sequence>MKLVGFLAVFIFTINYSSVAQEKVPNAVKQSFQEKYPGENDPDWHKDKNGYYESNFKKKGKHFRADFDASGNWIETERSMKKKNLSEAIKEKIKQNFKDYKIVEIEEVDHYLKGRFYDVEFKIDGKKQDVEFDESGKIIN</sequence>
<accession>A0A918JR71</accession>
<comment type="caution">
    <text evidence="2">The sequence shown here is derived from an EMBL/GenBank/DDBJ whole genome shotgun (WGS) entry which is preliminary data.</text>
</comment>
<dbReference type="Pfam" id="PF11396">
    <property type="entry name" value="PepSY_like"/>
    <property type="match status" value="2"/>
</dbReference>
<organism evidence="2 3">
    <name type="scientific">Aquimarina muelleri</name>
    <dbReference type="NCBI Taxonomy" id="279356"/>
    <lineage>
        <taxon>Bacteria</taxon>
        <taxon>Pseudomonadati</taxon>
        <taxon>Bacteroidota</taxon>
        <taxon>Flavobacteriia</taxon>
        <taxon>Flavobacteriales</taxon>
        <taxon>Flavobacteriaceae</taxon>
        <taxon>Aquimarina</taxon>
    </lineage>
</organism>